<comment type="caution">
    <text evidence="2">The sequence shown here is derived from an EMBL/GenBank/DDBJ whole genome shotgun (WGS) entry which is preliminary data.</text>
</comment>
<organism evidence="2 3">
    <name type="scientific">Heyndrickxia shackletonii</name>
    <dbReference type="NCBI Taxonomy" id="157838"/>
    <lineage>
        <taxon>Bacteria</taxon>
        <taxon>Bacillati</taxon>
        <taxon>Bacillota</taxon>
        <taxon>Bacilli</taxon>
        <taxon>Bacillales</taxon>
        <taxon>Bacillaceae</taxon>
        <taxon>Heyndrickxia</taxon>
    </lineage>
</organism>
<feature type="transmembrane region" description="Helical" evidence="1">
    <location>
        <begin position="7"/>
        <end position="26"/>
    </location>
</feature>
<dbReference type="STRING" id="157838.AN964_18545"/>
<dbReference type="InterPro" id="IPR025426">
    <property type="entry name" value="DUF4305"/>
</dbReference>
<name>A0A0Q3WSR7_9BACI</name>
<sequence>MRAIFSGIVYCLLGVMFTYMAIQRVAISGWGAFTYVLILLATLDFGAGIRLILLYFKISSRNNK</sequence>
<keyword evidence="1" id="KW-1133">Transmembrane helix</keyword>
<accession>A0A0Q3WSR7</accession>
<dbReference type="AlphaFoldDB" id="A0A0Q3WSR7"/>
<reference evidence="2 3" key="1">
    <citation type="submission" date="2015-09" db="EMBL/GenBank/DDBJ databases">
        <title>Genome sequencing project for genomic taxonomy and phylogenomics of Bacillus-like bacteria.</title>
        <authorList>
            <person name="Liu B."/>
            <person name="Wang J."/>
            <person name="Zhu Y."/>
            <person name="Liu G."/>
            <person name="Chen Q."/>
            <person name="Chen Z."/>
            <person name="Lan J."/>
            <person name="Che J."/>
            <person name="Ge C."/>
            <person name="Shi H."/>
            <person name="Pan Z."/>
            <person name="Liu X."/>
        </authorList>
    </citation>
    <scope>NUCLEOTIDE SEQUENCE [LARGE SCALE GENOMIC DNA]</scope>
    <source>
        <strain evidence="2 3">LMG 18435</strain>
    </source>
</reference>
<evidence type="ECO:0000313" key="3">
    <source>
        <dbReference type="Proteomes" id="UP000051888"/>
    </source>
</evidence>
<dbReference type="EMBL" id="LJJC01000006">
    <property type="protein sequence ID" value="KQL51027.1"/>
    <property type="molecule type" value="Genomic_DNA"/>
</dbReference>
<dbReference type="PATRIC" id="fig|157838.3.peg.4119"/>
<feature type="transmembrane region" description="Helical" evidence="1">
    <location>
        <begin position="32"/>
        <end position="56"/>
    </location>
</feature>
<dbReference type="OrthoDB" id="2355666at2"/>
<keyword evidence="1" id="KW-0812">Transmembrane</keyword>
<dbReference type="Pfam" id="PF14146">
    <property type="entry name" value="DUF4305"/>
    <property type="match status" value="1"/>
</dbReference>
<keyword evidence="1" id="KW-0472">Membrane</keyword>
<gene>
    <name evidence="2" type="ORF">AN964_18545</name>
</gene>
<evidence type="ECO:0000313" key="2">
    <source>
        <dbReference type="EMBL" id="KQL51027.1"/>
    </source>
</evidence>
<keyword evidence="3" id="KW-1185">Reference proteome</keyword>
<protein>
    <recommendedName>
        <fullName evidence="4">DUF4305 domain-containing protein</fullName>
    </recommendedName>
</protein>
<dbReference type="Proteomes" id="UP000051888">
    <property type="component" value="Unassembled WGS sequence"/>
</dbReference>
<evidence type="ECO:0000256" key="1">
    <source>
        <dbReference type="SAM" id="Phobius"/>
    </source>
</evidence>
<proteinExistence type="predicted"/>
<evidence type="ECO:0008006" key="4">
    <source>
        <dbReference type="Google" id="ProtNLM"/>
    </source>
</evidence>
<dbReference type="RefSeq" id="WP_055741325.1">
    <property type="nucleotide sequence ID" value="NZ_JAAIWL010000050.1"/>
</dbReference>